<dbReference type="Proteomes" id="UP001059836">
    <property type="component" value="Chromosome"/>
</dbReference>
<name>A0ABX6ILV2_9ACTN</name>
<dbReference type="Pfam" id="PF00528">
    <property type="entry name" value="BPD_transp_1"/>
    <property type="match status" value="1"/>
</dbReference>
<keyword evidence="5 7" id="KW-1133">Transmembrane helix</keyword>
<gene>
    <name evidence="10" type="ORF">GII31_18920</name>
</gene>
<dbReference type="InterPro" id="IPR000515">
    <property type="entry name" value="MetI-like"/>
</dbReference>
<dbReference type="InterPro" id="IPR035906">
    <property type="entry name" value="MetI-like_sf"/>
</dbReference>
<feature type="transmembrane region" description="Helical" evidence="7">
    <location>
        <begin position="41"/>
        <end position="61"/>
    </location>
</feature>
<evidence type="ECO:0000256" key="4">
    <source>
        <dbReference type="ARBA" id="ARBA00022692"/>
    </source>
</evidence>
<keyword evidence="6 7" id="KW-0472">Membrane</keyword>
<evidence type="ECO:0000256" key="5">
    <source>
        <dbReference type="ARBA" id="ARBA00022989"/>
    </source>
</evidence>
<feature type="transmembrane region" description="Helical" evidence="7">
    <location>
        <begin position="102"/>
        <end position="129"/>
    </location>
</feature>
<comment type="subcellular location">
    <subcellularLocation>
        <location evidence="1 7">Cell membrane</location>
        <topology evidence="1 7">Multi-pass membrane protein</topology>
    </subcellularLocation>
</comment>
<proteinExistence type="inferred from homology"/>
<keyword evidence="3" id="KW-1003">Cell membrane</keyword>
<dbReference type="PANTHER" id="PTHR43386:SF25">
    <property type="entry name" value="PEPTIDE ABC TRANSPORTER PERMEASE PROTEIN"/>
    <property type="match status" value="1"/>
</dbReference>
<evidence type="ECO:0000256" key="8">
    <source>
        <dbReference type="SAM" id="MobiDB-lite"/>
    </source>
</evidence>
<sequence>MTSKTTARNAMSPTGPPSAAGPPSELSPNAARKPILRVARLLPVLIVLAITVMAMIGPLLAPFDPAESVAAPFQGATSSHWFGTDQLGRDVFSRVLCGGRSLIGTAAIGTLLAVTLGAVIGVGSVIVGMHRRALGYLLTRPTDALAVLPPLITSIVILTAVPTRTGIVIAVVAGSTPLSARVFAELARPITYRVHVEAALARGERLPWMFGREFAPLLILPFFADFGVRFTGAIYLVAAAGVLGIHSGDDDWATQVATSLSTADLAPLTLLAPLLCIAVLCVAVNLAADSALDRGQETA</sequence>
<feature type="compositionally biased region" description="Polar residues" evidence="8">
    <location>
        <begin position="1"/>
        <end position="11"/>
    </location>
</feature>
<evidence type="ECO:0000256" key="6">
    <source>
        <dbReference type="ARBA" id="ARBA00023136"/>
    </source>
</evidence>
<keyword evidence="11" id="KW-1185">Reference proteome</keyword>
<evidence type="ECO:0000259" key="9">
    <source>
        <dbReference type="PROSITE" id="PS50928"/>
    </source>
</evidence>
<dbReference type="SUPFAM" id="SSF161098">
    <property type="entry name" value="MetI-like"/>
    <property type="match status" value="1"/>
</dbReference>
<comment type="similarity">
    <text evidence="7">Belongs to the binding-protein-dependent transport system permease family.</text>
</comment>
<keyword evidence="2 7" id="KW-0813">Transport</keyword>
<evidence type="ECO:0000313" key="10">
    <source>
        <dbReference type="EMBL" id="QHN36661.1"/>
    </source>
</evidence>
<dbReference type="CDD" id="cd06261">
    <property type="entry name" value="TM_PBP2"/>
    <property type="match status" value="1"/>
</dbReference>
<reference evidence="10" key="1">
    <citation type="journal article" date="2021" name="Nat. Microbiol.">
        <title>Cocultivation of an ultrasmall environmental parasitic bacterium with lytic ability against bacteria associated with wastewater foams.</title>
        <authorList>
            <person name="Batinovic S."/>
            <person name="Rose J.J.A."/>
            <person name="Ratcliffe J."/>
            <person name="Seviour R.J."/>
            <person name="Petrovski S."/>
        </authorList>
    </citation>
    <scope>NUCLEOTIDE SEQUENCE</scope>
    <source>
        <strain evidence="10">CON9</strain>
    </source>
</reference>
<dbReference type="InterPro" id="IPR050366">
    <property type="entry name" value="BP-dependent_transpt_permease"/>
</dbReference>
<feature type="transmembrane region" description="Helical" evidence="7">
    <location>
        <begin position="265"/>
        <end position="288"/>
    </location>
</feature>
<evidence type="ECO:0000256" key="2">
    <source>
        <dbReference type="ARBA" id="ARBA00022448"/>
    </source>
</evidence>
<dbReference type="EMBL" id="CP045809">
    <property type="protein sequence ID" value="QHN36661.1"/>
    <property type="molecule type" value="Genomic_DNA"/>
</dbReference>
<evidence type="ECO:0000256" key="1">
    <source>
        <dbReference type="ARBA" id="ARBA00004651"/>
    </source>
</evidence>
<organism evidence="10 11">
    <name type="scientific">Gordonia pseudamarae</name>
    <dbReference type="NCBI Taxonomy" id="2831662"/>
    <lineage>
        <taxon>Bacteria</taxon>
        <taxon>Bacillati</taxon>
        <taxon>Actinomycetota</taxon>
        <taxon>Actinomycetes</taxon>
        <taxon>Mycobacteriales</taxon>
        <taxon>Gordoniaceae</taxon>
        <taxon>Gordonia</taxon>
    </lineage>
</organism>
<protein>
    <submittedName>
        <fullName evidence="10">ABC transporter permease subunit</fullName>
    </submittedName>
</protein>
<accession>A0ABX6ILV2</accession>
<feature type="domain" description="ABC transmembrane type-1" evidence="9">
    <location>
        <begin position="99"/>
        <end position="288"/>
    </location>
</feature>
<dbReference type="PROSITE" id="PS50928">
    <property type="entry name" value="ABC_TM1"/>
    <property type="match status" value="1"/>
</dbReference>
<keyword evidence="4 7" id="KW-0812">Transmembrane</keyword>
<feature type="transmembrane region" description="Helical" evidence="7">
    <location>
        <begin position="214"/>
        <end position="245"/>
    </location>
</feature>
<evidence type="ECO:0000256" key="7">
    <source>
        <dbReference type="RuleBase" id="RU363032"/>
    </source>
</evidence>
<evidence type="ECO:0000256" key="3">
    <source>
        <dbReference type="ARBA" id="ARBA00022475"/>
    </source>
</evidence>
<feature type="region of interest" description="Disordered" evidence="8">
    <location>
        <begin position="1"/>
        <end position="27"/>
    </location>
</feature>
<dbReference type="PANTHER" id="PTHR43386">
    <property type="entry name" value="OLIGOPEPTIDE TRANSPORT SYSTEM PERMEASE PROTEIN APPC"/>
    <property type="match status" value="1"/>
</dbReference>
<evidence type="ECO:0000313" key="11">
    <source>
        <dbReference type="Proteomes" id="UP001059836"/>
    </source>
</evidence>